<dbReference type="InterPro" id="IPR029071">
    <property type="entry name" value="Ubiquitin-like_domsf"/>
</dbReference>
<dbReference type="AlphaFoldDB" id="A0A0U2V7H4"/>
<keyword evidence="3" id="KW-0472">Membrane</keyword>
<organism evidence="5">
    <name type="scientific">Pseudodiaptomus poplesia</name>
    <dbReference type="NCBI Taxonomy" id="213370"/>
    <lineage>
        <taxon>Eukaryota</taxon>
        <taxon>Metazoa</taxon>
        <taxon>Ecdysozoa</taxon>
        <taxon>Arthropoda</taxon>
        <taxon>Crustacea</taxon>
        <taxon>Multicrustacea</taxon>
        <taxon>Hexanauplia</taxon>
        <taxon>Copepoda</taxon>
        <taxon>Calanoida</taxon>
        <taxon>Pseudodiaptomidae</taxon>
        <taxon>Pseudodiaptomus</taxon>
    </lineage>
</organism>
<keyword evidence="4" id="KW-0449">Lipoprotein</keyword>
<evidence type="ECO:0000256" key="4">
    <source>
        <dbReference type="ARBA" id="ARBA00023288"/>
    </source>
</evidence>
<sequence length="204" mass="24263">MFSVTEMTPKLDQRNKKLIKPRKPTSFWGHLFNPDPIPLLKYFKDTYTHEERHNEFIVGGDIHDGKIMICVERFPYEKKLPAMERVYYVMHKFSRLNLLRRVLCDKMKADSEDLLLFTEDGTMPSINAPIFDLYMEHRDWDGFLYFYYSSEKDSGQKLKNRWERRGYEVCRPLVPEHVGLLGSRSSSMITFSTDRNFIEQTKGD</sequence>
<dbReference type="SUPFAM" id="SSF54236">
    <property type="entry name" value="Ubiquitin-like"/>
    <property type="match status" value="1"/>
</dbReference>
<evidence type="ECO:0000256" key="1">
    <source>
        <dbReference type="ARBA" id="ARBA00004370"/>
    </source>
</evidence>
<evidence type="ECO:0000313" key="5">
    <source>
        <dbReference type="EMBL" id="ALS04933.1"/>
    </source>
</evidence>
<dbReference type="Pfam" id="PF02991">
    <property type="entry name" value="ATG8"/>
    <property type="match status" value="1"/>
</dbReference>
<comment type="similarity">
    <text evidence="2">Belongs to the ATG8 family.</text>
</comment>
<accession>A0A0U2V7H4</accession>
<comment type="subcellular location">
    <subcellularLocation>
        <location evidence="1">Membrane</location>
    </subcellularLocation>
</comment>
<evidence type="ECO:0000256" key="3">
    <source>
        <dbReference type="ARBA" id="ARBA00023136"/>
    </source>
</evidence>
<dbReference type="GO" id="GO:0016020">
    <property type="term" value="C:membrane"/>
    <property type="evidence" value="ECO:0007669"/>
    <property type="project" value="UniProtKB-SubCell"/>
</dbReference>
<proteinExistence type="evidence at transcript level"/>
<reference evidence="5" key="1">
    <citation type="journal article" date="2015" name="Sci. Rep.">
        <title>Spliced leader RNA trans-splicing discovered in copepods.</title>
        <authorList>
            <person name="Yang F."/>
            <person name="Xu D."/>
            <person name="Zhuang Y."/>
            <person name="Yi X."/>
            <person name="Huang Y."/>
            <person name="Chen H."/>
            <person name="Lin S."/>
            <person name="Campbell D.A."/>
            <person name="Sturm N.R."/>
            <person name="Liu G."/>
            <person name="Zhang H."/>
        </authorList>
    </citation>
    <scope>NUCLEOTIDE SEQUENCE</scope>
</reference>
<evidence type="ECO:0000256" key="2">
    <source>
        <dbReference type="ARBA" id="ARBA00007293"/>
    </source>
</evidence>
<dbReference type="Gene3D" id="3.10.20.90">
    <property type="entry name" value="Phosphatidylinositol 3-kinase Catalytic Subunit, Chain A, domain 1"/>
    <property type="match status" value="1"/>
</dbReference>
<name>A0A0U2V7H4_9MAXI</name>
<dbReference type="InterPro" id="IPR004241">
    <property type="entry name" value="Atg8-like"/>
</dbReference>
<protein>
    <submittedName>
        <fullName evidence="5">Microtubule-associated proteins 1A/1B light chain 3B</fullName>
    </submittedName>
</protein>
<dbReference type="EMBL" id="KT755099">
    <property type="protein sequence ID" value="ALS04933.1"/>
    <property type="molecule type" value="mRNA"/>
</dbReference>